<evidence type="ECO:0000256" key="5">
    <source>
        <dbReference type="ARBA" id="ARBA00022737"/>
    </source>
</evidence>
<dbReference type="PANTHER" id="PTHR48059">
    <property type="entry name" value="POLYGALACTURONASE INHIBITOR 1"/>
    <property type="match status" value="1"/>
</dbReference>
<evidence type="ECO:0000256" key="7">
    <source>
        <dbReference type="ARBA" id="ARBA00038043"/>
    </source>
</evidence>
<keyword evidence="8" id="KW-0175">Coiled coil</keyword>
<dbReference type="FunFam" id="3.80.10.10:FF:000400">
    <property type="entry name" value="Nuclear pore complex protein NUP107"/>
    <property type="match status" value="1"/>
</dbReference>
<feature type="transmembrane region" description="Helical" evidence="9">
    <location>
        <begin position="739"/>
        <end position="760"/>
    </location>
</feature>
<dbReference type="Pfam" id="PF00560">
    <property type="entry name" value="LRR_1"/>
    <property type="match status" value="3"/>
</dbReference>
<feature type="transmembrane region" description="Helical" evidence="9">
    <location>
        <begin position="796"/>
        <end position="814"/>
    </location>
</feature>
<gene>
    <name evidence="11" type="ORF">QTG54_013386</name>
</gene>
<keyword evidence="3" id="KW-0433">Leucine-rich repeat</keyword>
<dbReference type="InterPro" id="IPR001611">
    <property type="entry name" value="Leu-rich_rpt"/>
</dbReference>
<dbReference type="InterPro" id="IPR032675">
    <property type="entry name" value="LRR_dom_sf"/>
</dbReference>
<keyword evidence="4" id="KW-0732">Signal</keyword>
<sequence length="990" mass="110424">MVMDVSGTKNLMIQGVLLKEIIMLGKWGLQLRTAVIARILQYFEGDATFIYLNSPQCYCDFYNYAENELGYSLKPRALNINEEFTNPCGPFKIHWSSTYSDERESLEAIYNATNGHNWTNNDGWRNETLGHCQWYGISCNADSLVTDIDLRDNNLAGRFPVYTRYVNSNGNPVLVNEWQQSKYGLANLYKLKTLNLAENKLTGMIEYRPLYNLRHLSYWDVAGNQLSGVLDAQVAPSLKYADFSNNGFTSMRRFVQYKVSSLQSLRFCDSSNNAIQQDAAEILENIPPNIEHFLASSNQIYGKLPASLDNLPKLRQLNISSNALSGDLPGFMESFATLQELDVSNQKNDVGFTGPISDNVWRSLSLQILNLADNRLTGTVPSLVGNLAVLEVFDVSNNFLDSSLPSELGMIGGGGSLKHLDLSSNAFTGTIPFQVGQLQGASVFLKDNRFQNTSTTAPLNLCLEREVNEFDLADDATLCPPERNALSDIYDSAKGAEWTNGSLWLDDYASCCDWKGVTCDDMNHVVKLNLTNNGLSGQLSESIGNLTFVKELDLSDNDIKASIPTELGKLSNLTLLCLSYNAFTGAAPEGLAEMRELQLLQLQSNRITKIPTIPRLIDNIHGQSTFVADCGVPSDFDEALECENCTMCCNEDDDCYPQEETKVVKWGLKGYGTFAAVLSACFIALCCMVAILLYIIARRKNIGNSLTSAVEMRIKQNDMYALSKIGKDSVYSYFVTDKIFGWMAALTTLCLQFGILVFFINASEANLQNDRTDVQFTWKCPRDTYACENTAGLTDAGWAIFSVLMVAFLSKDLISGSKLINHSARITHSFKSRIRFFFGGLCLCWFTLFALYVSTVYNKAIATSNTDIIVNAVVVLFVMDLDEWIFSTLEAINEDWTSHIASSDDEMKEQVASQQDELRNLREIVEKMQESQTQMEQIASQQEELRKMCEIVEKMQSLFASARSKNVHACEGDINAQQIETKHGDDTAVP</sequence>
<organism evidence="11 12">
    <name type="scientific">Skeletonema marinoi</name>
    <dbReference type="NCBI Taxonomy" id="267567"/>
    <lineage>
        <taxon>Eukaryota</taxon>
        <taxon>Sar</taxon>
        <taxon>Stramenopiles</taxon>
        <taxon>Ochrophyta</taxon>
        <taxon>Bacillariophyta</taxon>
        <taxon>Coscinodiscophyceae</taxon>
        <taxon>Thalassiosirophycidae</taxon>
        <taxon>Thalassiosirales</taxon>
        <taxon>Skeletonemataceae</taxon>
        <taxon>Skeletonema</taxon>
        <taxon>Skeletonema marinoi-dohrnii complex</taxon>
    </lineage>
</organism>
<feature type="transmembrane region" description="Helical" evidence="9">
    <location>
        <begin position="834"/>
        <end position="854"/>
    </location>
</feature>
<dbReference type="InterPro" id="IPR051848">
    <property type="entry name" value="PGIP"/>
</dbReference>
<evidence type="ECO:0000259" key="10">
    <source>
        <dbReference type="Pfam" id="PF08263"/>
    </source>
</evidence>
<keyword evidence="9" id="KW-0812">Transmembrane</keyword>
<keyword evidence="6 9" id="KW-0472">Membrane</keyword>
<proteinExistence type="inferred from homology"/>
<feature type="domain" description="Leucine-rich repeat-containing N-terminal plant-type" evidence="10">
    <location>
        <begin position="502"/>
        <end position="520"/>
    </location>
</feature>
<comment type="similarity">
    <text evidence="7">Belongs to the polygalacturonase-inhibiting protein family.</text>
</comment>
<evidence type="ECO:0000313" key="12">
    <source>
        <dbReference type="Proteomes" id="UP001224775"/>
    </source>
</evidence>
<feature type="coiled-coil region" evidence="8">
    <location>
        <begin position="904"/>
        <end position="948"/>
    </location>
</feature>
<dbReference type="AlphaFoldDB" id="A0AAD8XXY3"/>
<protein>
    <submittedName>
        <fullName evidence="11">Leucine-rich repeat domain-containing protein</fullName>
    </submittedName>
</protein>
<name>A0AAD8XXY3_9STRA</name>
<accession>A0AAD8XXY3</accession>
<comment type="caution">
    <text evidence="11">The sequence shown here is derived from an EMBL/GenBank/DDBJ whole genome shotgun (WGS) entry which is preliminary data.</text>
</comment>
<comment type="subcellular location">
    <subcellularLocation>
        <location evidence="1">Cell envelope</location>
    </subcellularLocation>
    <subcellularLocation>
        <location evidence="2">Membrane</location>
    </subcellularLocation>
</comment>
<evidence type="ECO:0000256" key="6">
    <source>
        <dbReference type="ARBA" id="ARBA00023136"/>
    </source>
</evidence>
<evidence type="ECO:0000256" key="1">
    <source>
        <dbReference type="ARBA" id="ARBA00004196"/>
    </source>
</evidence>
<keyword evidence="5" id="KW-0677">Repeat</keyword>
<dbReference type="InterPro" id="IPR003591">
    <property type="entry name" value="Leu-rich_rpt_typical-subtyp"/>
</dbReference>
<dbReference type="Proteomes" id="UP001224775">
    <property type="component" value="Unassembled WGS sequence"/>
</dbReference>
<dbReference type="Pfam" id="PF13855">
    <property type="entry name" value="LRR_8"/>
    <property type="match status" value="1"/>
</dbReference>
<evidence type="ECO:0000313" key="11">
    <source>
        <dbReference type="EMBL" id="KAK1735939.1"/>
    </source>
</evidence>
<dbReference type="SMART" id="SM00369">
    <property type="entry name" value="LRR_TYP"/>
    <property type="match status" value="5"/>
</dbReference>
<evidence type="ECO:0000256" key="9">
    <source>
        <dbReference type="SAM" id="Phobius"/>
    </source>
</evidence>
<dbReference type="PANTHER" id="PTHR48059:SF30">
    <property type="entry name" value="OS06G0587000 PROTEIN"/>
    <property type="match status" value="1"/>
</dbReference>
<evidence type="ECO:0000256" key="8">
    <source>
        <dbReference type="SAM" id="Coils"/>
    </source>
</evidence>
<reference evidence="11" key="1">
    <citation type="submission" date="2023-06" db="EMBL/GenBank/DDBJ databases">
        <title>Survivors Of The Sea: Transcriptome response of Skeletonema marinoi to long-term dormancy.</title>
        <authorList>
            <person name="Pinder M.I.M."/>
            <person name="Kourtchenko O."/>
            <person name="Robertson E.K."/>
            <person name="Larsson T."/>
            <person name="Maumus F."/>
            <person name="Osuna-Cruz C.M."/>
            <person name="Vancaester E."/>
            <person name="Stenow R."/>
            <person name="Vandepoele K."/>
            <person name="Ploug H."/>
            <person name="Bruchert V."/>
            <person name="Godhe A."/>
            <person name="Topel M."/>
        </authorList>
    </citation>
    <scope>NUCLEOTIDE SEQUENCE</scope>
    <source>
        <strain evidence="11">R05AC</strain>
    </source>
</reference>
<keyword evidence="9" id="KW-1133">Transmembrane helix</keyword>
<keyword evidence="12" id="KW-1185">Reference proteome</keyword>
<evidence type="ECO:0000256" key="2">
    <source>
        <dbReference type="ARBA" id="ARBA00004370"/>
    </source>
</evidence>
<dbReference type="SUPFAM" id="SSF52058">
    <property type="entry name" value="L domain-like"/>
    <property type="match status" value="2"/>
</dbReference>
<dbReference type="Pfam" id="PF08263">
    <property type="entry name" value="LRRNT_2"/>
    <property type="match status" value="2"/>
</dbReference>
<dbReference type="PROSITE" id="PS51450">
    <property type="entry name" value="LRR"/>
    <property type="match status" value="1"/>
</dbReference>
<feature type="domain" description="Leucine-rich repeat-containing N-terminal plant-type" evidence="10">
    <location>
        <begin position="101"/>
        <end position="140"/>
    </location>
</feature>
<feature type="transmembrane region" description="Helical" evidence="9">
    <location>
        <begin position="671"/>
        <end position="696"/>
    </location>
</feature>
<dbReference type="EMBL" id="JATAAI010000031">
    <property type="protein sequence ID" value="KAK1735939.1"/>
    <property type="molecule type" value="Genomic_DNA"/>
</dbReference>
<dbReference type="InterPro" id="IPR013210">
    <property type="entry name" value="LRR_N_plant-typ"/>
</dbReference>
<dbReference type="Gene3D" id="3.80.10.10">
    <property type="entry name" value="Ribonuclease Inhibitor"/>
    <property type="match status" value="3"/>
</dbReference>
<evidence type="ECO:0000256" key="4">
    <source>
        <dbReference type="ARBA" id="ARBA00022729"/>
    </source>
</evidence>
<evidence type="ECO:0000256" key="3">
    <source>
        <dbReference type="ARBA" id="ARBA00022614"/>
    </source>
</evidence>
<dbReference type="GO" id="GO:0016020">
    <property type="term" value="C:membrane"/>
    <property type="evidence" value="ECO:0007669"/>
    <property type="project" value="UniProtKB-SubCell"/>
</dbReference>